<sequence length="242" mass="26318">GRGSRGLRPARVAAGGRHPAGAACRDRAVPRSAHHADHARGGAAAEPARHGHRCPVRTGTRNVHRLHHAPPGQDAPGRGAAGDVRHQREVDDHRQPVLAAGRCRGPDRPAHRPRARDHRGPPGRGRPGQLRLRLHRRRQGELGRVLRPCGRAGPARGARRPGQHAVLRESRRPRRPGRGDARHPGRELARPGGRAGRHLDALHRRRGDHRAQARPPGRPSSPYLPRTGKECAVSNTDYAGTL</sequence>
<evidence type="ECO:0000256" key="1">
    <source>
        <dbReference type="SAM" id="MobiDB-lite"/>
    </source>
</evidence>
<feature type="region of interest" description="Disordered" evidence="1">
    <location>
        <begin position="1"/>
        <end position="242"/>
    </location>
</feature>
<gene>
    <name evidence="2" type="ORF">AVDCRST_MAG41-4138</name>
</gene>
<accession>A0A6J4JUM8</accession>
<protein>
    <submittedName>
        <fullName evidence="2">Uncharacterized protein</fullName>
    </submittedName>
</protein>
<feature type="compositionally biased region" description="Basic and acidic residues" evidence="1">
    <location>
        <begin position="83"/>
        <end position="95"/>
    </location>
</feature>
<proteinExistence type="predicted"/>
<feature type="compositionally biased region" description="Polar residues" evidence="1">
    <location>
        <begin position="233"/>
        <end position="242"/>
    </location>
</feature>
<name>A0A6J4JUM8_9ACTN</name>
<dbReference type="EMBL" id="CADCTP010000394">
    <property type="protein sequence ID" value="CAA9287687.1"/>
    <property type="molecule type" value="Genomic_DNA"/>
</dbReference>
<organism evidence="2">
    <name type="scientific">uncultured Mycobacteriales bacterium</name>
    <dbReference type="NCBI Taxonomy" id="581187"/>
    <lineage>
        <taxon>Bacteria</taxon>
        <taxon>Bacillati</taxon>
        <taxon>Actinomycetota</taxon>
        <taxon>Actinomycetes</taxon>
        <taxon>Mycobacteriales</taxon>
        <taxon>environmental samples</taxon>
    </lineage>
</organism>
<feature type="compositionally biased region" description="Basic and acidic residues" evidence="1">
    <location>
        <begin position="24"/>
        <end position="40"/>
    </location>
</feature>
<reference evidence="2" key="1">
    <citation type="submission" date="2020-02" db="EMBL/GenBank/DDBJ databases">
        <authorList>
            <person name="Meier V. D."/>
        </authorList>
    </citation>
    <scope>NUCLEOTIDE SEQUENCE</scope>
    <source>
        <strain evidence="2">AVDCRST_MAG41</strain>
    </source>
</reference>
<feature type="compositionally biased region" description="Basic and acidic residues" evidence="1">
    <location>
        <begin position="177"/>
        <end position="189"/>
    </location>
</feature>
<feature type="non-terminal residue" evidence="2">
    <location>
        <position position="1"/>
    </location>
</feature>
<evidence type="ECO:0000313" key="2">
    <source>
        <dbReference type="EMBL" id="CAA9287687.1"/>
    </source>
</evidence>
<feature type="compositionally biased region" description="Low complexity" evidence="1">
    <location>
        <begin position="147"/>
        <end position="156"/>
    </location>
</feature>
<dbReference type="AlphaFoldDB" id="A0A6J4JUM8"/>
<feature type="non-terminal residue" evidence="2">
    <location>
        <position position="242"/>
    </location>
</feature>